<dbReference type="GO" id="GO:0005524">
    <property type="term" value="F:ATP binding"/>
    <property type="evidence" value="ECO:0007669"/>
    <property type="project" value="UniProtKB-KW"/>
</dbReference>
<proteinExistence type="inferred from homology"/>
<evidence type="ECO:0000313" key="7">
    <source>
        <dbReference type="Proteomes" id="UP001163387"/>
    </source>
</evidence>
<dbReference type="PANTHER" id="PTHR42711:SF5">
    <property type="entry name" value="ABC TRANSPORTER ATP-BINDING PROTEIN NATA"/>
    <property type="match status" value="1"/>
</dbReference>
<dbReference type="EMBL" id="AP026933">
    <property type="protein sequence ID" value="BDT04304.1"/>
    <property type="molecule type" value="Genomic_DNA"/>
</dbReference>
<evidence type="ECO:0000256" key="4">
    <source>
        <dbReference type="ARBA" id="ARBA00022840"/>
    </source>
</evidence>
<gene>
    <name evidence="6" type="ORF">SHM_19500</name>
</gene>
<dbReference type="Pfam" id="PF00005">
    <property type="entry name" value="ABC_tran"/>
    <property type="match status" value="1"/>
</dbReference>
<keyword evidence="4 6" id="KW-0067">ATP-binding</keyword>
<evidence type="ECO:0000259" key="5">
    <source>
        <dbReference type="SMART" id="SM00382"/>
    </source>
</evidence>
<name>A0ABM8BWR9_9MOLU</name>
<dbReference type="InterPro" id="IPR027417">
    <property type="entry name" value="P-loop_NTPase"/>
</dbReference>
<dbReference type="Gene3D" id="3.40.50.300">
    <property type="entry name" value="P-loop containing nucleotide triphosphate hydrolases"/>
    <property type="match status" value="1"/>
</dbReference>
<dbReference type="InterPro" id="IPR003593">
    <property type="entry name" value="AAA+_ATPase"/>
</dbReference>
<dbReference type="SUPFAM" id="SSF52540">
    <property type="entry name" value="P-loop containing nucleoside triphosphate hydrolases"/>
    <property type="match status" value="1"/>
</dbReference>
<dbReference type="PANTHER" id="PTHR42711">
    <property type="entry name" value="ABC TRANSPORTER ATP-BINDING PROTEIN"/>
    <property type="match status" value="1"/>
</dbReference>
<organism evidence="6 7">
    <name type="scientific">Spiroplasma ixodetis</name>
    <dbReference type="NCBI Taxonomy" id="2141"/>
    <lineage>
        <taxon>Bacteria</taxon>
        <taxon>Bacillati</taxon>
        <taxon>Mycoplasmatota</taxon>
        <taxon>Mollicutes</taxon>
        <taxon>Entomoplasmatales</taxon>
        <taxon>Spiroplasmataceae</taxon>
        <taxon>Spiroplasma</taxon>
    </lineage>
</organism>
<evidence type="ECO:0000256" key="3">
    <source>
        <dbReference type="ARBA" id="ARBA00022741"/>
    </source>
</evidence>
<sequence>MLYLFIKFKIIWKEAIMKVIKVKNITKSYNGNVVLGPINLEIESGSSVAIFGVNGAGKTTLCEIISNTKNASTGEIEYNFNKKDIPYVVGINFQDQVYPNFITVKELINFYHKIYLDKIKPEIFNSMLDKFQLKELYKHKVNSLSGGQRQRVNLFLSLFHQPKIYIGDEISTGLDVKTRIDIINFLQEQISLNNITLILVSHNLDEIQALCKRIIFLKDGQIIDDTTVVEVTKKYGSLLKYYLEKTETSLEITTRKEKK</sequence>
<keyword evidence="2" id="KW-0813">Transport</keyword>
<keyword evidence="7" id="KW-1185">Reference proteome</keyword>
<dbReference type="SMART" id="SM00382">
    <property type="entry name" value="AAA"/>
    <property type="match status" value="1"/>
</dbReference>
<protein>
    <submittedName>
        <fullName evidence="6">Multidrug ABC transporter ATP-binding protein</fullName>
    </submittedName>
</protein>
<dbReference type="InterPro" id="IPR003439">
    <property type="entry name" value="ABC_transporter-like_ATP-bd"/>
</dbReference>
<evidence type="ECO:0000313" key="6">
    <source>
        <dbReference type="EMBL" id="BDT04304.1"/>
    </source>
</evidence>
<reference evidence="6 7" key="1">
    <citation type="journal article" date="2022" name="Front. Microbiol.">
        <title>Male-killing mechanisms vary between Spiroplasma species.</title>
        <authorList>
            <person name="Arai H."/>
            <person name="Inoue M."/>
            <person name="Kageyama D."/>
        </authorList>
    </citation>
    <scope>NUCLEOTIDE SEQUENCE [LARGE SCALE GENOMIC DNA]</scope>
    <source>
        <strain evidence="7">sHm</strain>
    </source>
</reference>
<evidence type="ECO:0000256" key="1">
    <source>
        <dbReference type="ARBA" id="ARBA00005417"/>
    </source>
</evidence>
<dbReference type="CDD" id="cd03230">
    <property type="entry name" value="ABC_DR_subfamily_A"/>
    <property type="match status" value="1"/>
</dbReference>
<keyword evidence="3" id="KW-0547">Nucleotide-binding</keyword>
<feature type="domain" description="AAA+ ATPase" evidence="5">
    <location>
        <begin position="44"/>
        <end position="220"/>
    </location>
</feature>
<evidence type="ECO:0000256" key="2">
    <source>
        <dbReference type="ARBA" id="ARBA00022448"/>
    </source>
</evidence>
<comment type="similarity">
    <text evidence="1">Belongs to the ABC transporter superfamily.</text>
</comment>
<dbReference type="InterPro" id="IPR050763">
    <property type="entry name" value="ABC_transporter_ATP-binding"/>
</dbReference>
<accession>A0ABM8BWR9</accession>
<dbReference type="Proteomes" id="UP001163387">
    <property type="component" value="Chromosome"/>
</dbReference>